<dbReference type="EMBL" id="CADCTQ010000280">
    <property type="protein sequence ID" value="CAA9275406.1"/>
    <property type="molecule type" value="Genomic_DNA"/>
</dbReference>
<reference evidence="2" key="1">
    <citation type="submission" date="2020-02" db="EMBL/GenBank/DDBJ databases">
        <authorList>
            <person name="Meier V. D."/>
        </authorList>
    </citation>
    <scope>NUCLEOTIDE SEQUENCE</scope>
    <source>
        <strain evidence="2">AVDCRST_MAG56</strain>
    </source>
</reference>
<keyword evidence="1" id="KW-0812">Transmembrane</keyword>
<sequence>MGNFIRYYLGGLVLTFGLFVVLDVCNPPYPTDYGKANFILLVEGFRFFVFYAPVAYLVYGLMVYKQEMPTPVFFVTLLLPACFLAIIRFIYYRDMVAEDKYWSYAYLMLVPIASFLSGTIIFLIHAFRKAGYNKGNALNGAKNDFS</sequence>
<keyword evidence="1" id="KW-0472">Membrane</keyword>
<organism evidence="2">
    <name type="scientific">uncultured Cytophagales bacterium</name>
    <dbReference type="NCBI Taxonomy" id="158755"/>
    <lineage>
        <taxon>Bacteria</taxon>
        <taxon>Pseudomonadati</taxon>
        <taxon>Bacteroidota</taxon>
        <taxon>Sphingobacteriia</taxon>
        <taxon>Sphingobacteriales</taxon>
        <taxon>environmental samples</taxon>
    </lineage>
</organism>
<feature type="transmembrane region" description="Helical" evidence="1">
    <location>
        <begin position="71"/>
        <end position="91"/>
    </location>
</feature>
<accession>A0A6J4JBA3</accession>
<dbReference type="AlphaFoldDB" id="A0A6J4JBA3"/>
<evidence type="ECO:0000256" key="1">
    <source>
        <dbReference type="SAM" id="Phobius"/>
    </source>
</evidence>
<gene>
    <name evidence="2" type="ORF">AVDCRST_MAG56-3462</name>
</gene>
<feature type="transmembrane region" description="Helical" evidence="1">
    <location>
        <begin position="103"/>
        <end position="124"/>
    </location>
</feature>
<evidence type="ECO:0000313" key="2">
    <source>
        <dbReference type="EMBL" id="CAA9275406.1"/>
    </source>
</evidence>
<protein>
    <submittedName>
        <fullName evidence="2">Uncharacterized protein</fullName>
    </submittedName>
</protein>
<feature type="transmembrane region" description="Helical" evidence="1">
    <location>
        <begin position="44"/>
        <end position="64"/>
    </location>
</feature>
<keyword evidence="1" id="KW-1133">Transmembrane helix</keyword>
<proteinExistence type="predicted"/>
<name>A0A6J4JBA3_9SPHI</name>
<feature type="transmembrane region" description="Helical" evidence="1">
    <location>
        <begin position="7"/>
        <end position="24"/>
    </location>
</feature>